<dbReference type="PANTHER" id="PTHR22889">
    <property type="entry name" value="WD REPEAT-CONTAINING PROTEIN 89"/>
    <property type="match status" value="1"/>
</dbReference>
<keyword evidence="2" id="KW-0677">Repeat</keyword>
<sequence length="457" mass="49077">MPAQPSMAYATLSQTIPSAPYILSILPSPSGHLILRHPAPYLTIADPQTLQAIGVLQGGHTGNVSDVVVDEQAIWSGGKDGGVVRWDERERKAAINFKANVRKAVPVTSLAASESDHLIIVGTEVVSSESHILFYDTRNPKTPAYSHSSTHSDDITHLSLLPPTSTFTSASSSTPLPLRLLLSASTDGLIALSDMRESDEDEAVQAAENWGQSIASAGYFGGKVWGRSDMDSVAVWTIGRAEDEGLELGGLVEYPSEEFKFRTYDLPATNANVVGPAGVKKDKVRSDYLVDVVPTLGLSKGGAPMTIVGTNEGDMVVQHYSGSAAPAYKPSAFLLSGPDTATQKRGHKDVIRSLYHDVRNEAIYTGSEDGALAGWSLAGMDKLRIGNPEVDDDGGDGREDVDSDDEGDEESEIETDESGMDVDDEDEETEEGPRDGPILGRGAERREKRKDKRHQPY</sequence>
<dbReference type="InterPro" id="IPR001680">
    <property type="entry name" value="WD40_rpt"/>
</dbReference>
<feature type="compositionally biased region" description="Basic residues" evidence="3">
    <location>
        <begin position="447"/>
        <end position="457"/>
    </location>
</feature>
<dbReference type="EMBL" id="JAKWFO010000005">
    <property type="protein sequence ID" value="KAI9636960.1"/>
    <property type="molecule type" value="Genomic_DNA"/>
</dbReference>
<evidence type="ECO:0000256" key="1">
    <source>
        <dbReference type="ARBA" id="ARBA00022574"/>
    </source>
</evidence>
<feature type="region of interest" description="Disordered" evidence="3">
    <location>
        <begin position="386"/>
        <end position="457"/>
    </location>
</feature>
<dbReference type="InterPro" id="IPR036322">
    <property type="entry name" value="WD40_repeat_dom_sf"/>
</dbReference>
<comment type="caution">
    <text evidence="4">The sequence shown here is derived from an EMBL/GenBank/DDBJ whole genome shotgun (WGS) entry which is preliminary data.</text>
</comment>
<protein>
    <submittedName>
        <fullName evidence="4">WD40-repeat-containing domain protein</fullName>
    </submittedName>
</protein>
<dbReference type="SUPFAM" id="SSF50978">
    <property type="entry name" value="WD40 repeat-like"/>
    <property type="match status" value="1"/>
</dbReference>
<dbReference type="PANTHER" id="PTHR22889:SF0">
    <property type="entry name" value="WD REPEAT-CONTAINING PROTEIN 89"/>
    <property type="match status" value="1"/>
</dbReference>
<dbReference type="Gene3D" id="2.130.10.10">
    <property type="entry name" value="YVTN repeat-like/Quinoprotein amine dehydrogenase"/>
    <property type="match status" value="1"/>
</dbReference>
<dbReference type="GeneID" id="77728830"/>
<evidence type="ECO:0000256" key="2">
    <source>
        <dbReference type="ARBA" id="ARBA00022737"/>
    </source>
</evidence>
<evidence type="ECO:0000313" key="4">
    <source>
        <dbReference type="EMBL" id="KAI9636960.1"/>
    </source>
</evidence>
<gene>
    <name evidence="4" type="ORF">MKK02DRAFT_37335</name>
</gene>
<accession>A0AA38LVA7</accession>
<dbReference type="InterPro" id="IPR039328">
    <property type="entry name" value="WDR89"/>
</dbReference>
<keyword evidence="1" id="KW-0853">WD repeat</keyword>
<dbReference type="RefSeq" id="XP_052946737.1">
    <property type="nucleotide sequence ID" value="XM_053089625.1"/>
</dbReference>
<dbReference type="SMART" id="SM00320">
    <property type="entry name" value="WD40"/>
    <property type="match status" value="3"/>
</dbReference>
<name>A0AA38LVA7_9TREE</name>
<feature type="compositionally biased region" description="Acidic residues" evidence="3">
    <location>
        <begin position="401"/>
        <end position="430"/>
    </location>
</feature>
<proteinExistence type="predicted"/>
<keyword evidence="5" id="KW-1185">Reference proteome</keyword>
<dbReference type="Proteomes" id="UP001164286">
    <property type="component" value="Unassembled WGS sequence"/>
</dbReference>
<dbReference type="InterPro" id="IPR015943">
    <property type="entry name" value="WD40/YVTN_repeat-like_dom_sf"/>
</dbReference>
<evidence type="ECO:0000313" key="5">
    <source>
        <dbReference type="Proteomes" id="UP001164286"/>
    </source>
</evidence>
<evidence type="ECO:0000256" key="3">
    <source>
        <dbReference type="SAM" id="MobiDB-lite"/>
    </source>
</evidence>
<dbReference type="AlphaFoldDB" id="A0AA38LVA7"/>
<reference evidence="4" key="1">
    <citation type="journal article" date="2022" name="G3 (Bethesda)">
        <title>High quality genome of the basidiomycete yeast Dioszegia hungarica PDD-24b-2 isolated from cloud water.</title>
        <authorList>
            <person name="Jarrige D."/>
            <person name="Haridas S."/>
            <person name="Bleykasten-Grosshans C."/>
            <person name="Joly M."/>
            <person name="Nadalig T."/>
            <person name="Sancelme M."/>
            <person name="Vuilleumier S."/>
            <person name="Grigoriev I.V."/>
            <person name="Amato P."/>
            <person name="Bringel F."/>
        </authorList>
    </citation>
    <scope>NUCLEOTIDE SEQUENCE</scope>
    <source>
        <strain evidence="4">PDD-24b-2</strain>
    </source>
</reference>
<organism evidence="4 5">
    <name type="scientific">Dioszegia hungarica</name>
    <dbReference type="NCBI Taxonomy" id="4972"/>
    <lineage>
        <taxon>Eukaryota</taxon>
        <taxon>Fungi</taxon>
        <taxon>Dikarya</taxon>
        <taxon>Basidiomycota</taxon>
        <taxon>Agaricomycotina</taxon>
        <taxon>Tremellomycetes</taxon>
        <taxon>Tremellales</taxon>
        <taxon>Bulleribasidiaceae</taxon>
        <taxon>Dioszegia</taxon>
    </lineage>
</organism>